<comment type="caution">
    <text evidence="1">The sequence shown here is derived from an EMBL/GenBank/DDBJ whole genome shotgun (WGS) entry which is preliminary data.</text>
</comment>
<evidence type="ECO:0000313" key="1">
    <source>
        <dbReference type="EMBL" id="GAE32715.1"/>
    </source>
</evidence>
<accession>W4QKQ9</accession>
<dbReference type="AlphaFoldDB" id="W4QKQ9"/>
<gene>
    <name evidence="1" type="ORF">JCM9152_4277</name>
</gene>
<dbReference type="EMBL" id="BAUU01000046">
    <property type="protein sequence ID" value="GAE32715.1"/>
    <property type="molecule type" value="Genomic_DNA"/>
</dbReference>
<protein>
    <submittedName>
        <fullName evidence="1">Uncharacterized protein</fullName>
    </submittedName>
</protein>
<name>W4QKQ9_9BACI</name>
<keyword evidence="2" id="KW-1185">Reference proteome</keyword>
<proteinExistence type="predicted"/>
<organism evidence="1 2">
    <name type="scientific">Halalkalibacter hemicellulosilyticusJCM 9152</name>
    <dbReference type="NCBI Taxonomy" id="1236971"/>
    <lineage>
        <taxon>Bacteria</taxon>
        <taxon>Bacillati</taxon>
        <taxon>Bacillota</taxon>
        <taxon>Bacilli</taxon>
        <taxon>Bacillales</taxon>
        <taxon>Bacillaceae</taxon>
        <taxon>Halalkalibacter</taxon>
    </lineage>
</organism>
<evidence type="ECO:0000313" key="2">
    <source>
        <dbReference type="Proteomes" id="UP000018895"/>
    </source>
</evidence>
<dbReference type="Proteomes" id="UP000018895">
    <property type="component" value="Unassembled WGS sequence"/>
</dbReference>
<sequence>MNANMKGRYLFETFSPQVNRSNLALPPEWNRMTGIQQSQVNPVTVIIKGKAGPQTQMGNQYI</sequence>
<reference evidence="1" key="1">
    <citation type="journal article" date="2014" name="Genome Announc.">
        <title>Draft Genome Sequences of Three Alkaliphilic Bacillus Strains, Bacillus wakoensis JCM 9140T, Bacillus akibai JCM 9157T, and Bacillus hemicellulosilyticus JCM 9152T.</title>
        <authorList>
            <person name="Yuki M."/>
            <person name="Oshima K."/>
            <person name="Suda W."/>
            <person name="Oshida Y."/>
            <person name="Kitamura K."/>
            <person name="Iida T."/>
            <person name="Hattori M."/>
            <person name="Ohkuma M."/>
        </authorList>
    </citation>
    <scope>NUCLEOTIDE SEQUENCE [LARGE SCALE GENOMIC DNA]</scope>
    <source>
        <strain evidence="1">JCM 9152</strain>
    </source>
</reference>